<sequence>MKPSAVQRLFLSGMLSKEPFQWISPAPTSSLFLPLSESAMFLSMAMMVTTPPSCLRSPPDPPPSFLGFDAPLLLLLEDVGNSSSSSFTALSSSRSTAEQALSS</sequence>
<gene>
    <name evidence="2" type="ORF">DARMORV10_C07P21930.1</name>
</gene>
<dbReference type="AlphaFoldDB" id="A0A816M6Y6"/>
<dbReference type="EMBL" id="HG994371">
    <property type="protein sequence ID" value="CAF1980138.1"/>
    <property type="molecule type" value="Genomic_DNA"/>
</dbReference>
<feature type="compositionally biased region" description="Low complexity" evidence="1">
    <location>
        <begin position="82"/>
        <end position="95"/>
    </location>
</feature>
<reference evidence="2" key="1">
    <citation type="submission" date="2021-01" db="EMBL/GenBank/DDBJ databases">
        <authorList>
            <consortium name="Genoscope - CEA"/>
            <person name="William W."/>
        </authorList>
    </citation>
    <scope>NUCLEOTIDE SEQUENCE</scope>
</reference>
<evidence type="ECO:0000256" key="1">
    <source>
        <dbReference type="SAM" id="MobiDB-lite"/>
    </source>
</evidence>
<feature type="region of interest" description="Disordered" evidence="1">
    <location>
        <begin position="82"/>
        <end position="103"/>
    </location>
</feature>
<dbReference type="Proteomes" id="UP001295469">
    <property type="component" value="Chromosome C07"/>
</dbReference>
<evidence type="ECO:0000313" key="2">
    <source>
        <dbReference type="EMBL" id="CAF1980138.1"/>
    </source>
</evidence>
<accession>A0A816M6Y6</accession>
<proteinExistence type="predicted"/>
<organism evidence="2">
    <name type="scientific">Brassica napus</name>
    <name type="common">Rape</name>
    <dbReference type="NCBI Taxonomy" id="3708"/>
    <lineage>
        <taxon>Eukaryota</taxon>
        <taxon>Viridiplantae</taxon>
        <taxon>Streptophyta</taxon>
        <taxon>Embryophyta</taxon>
        <taxon>Tracheophyta</taxon>
        <taxon>Spermatophyta</taxon>
        <taxon>Magnoliopsida</taxon>
        <taxon>eudicotyledons</taxon>
        <taxon>Gunneridae</taxon>
        <taxon>Pentapetalae</taxon>
        <taxon>rosids</taxon>
        <taxon>malvids</taxon>
        <taxon>Brassicales</taxon>
        <taxon>Brassicaceae</taxon>
        <taxon>Brassiceae</taxon>
        <taxon>Brassica</taxon>
    </lineage>
</organism>
<name>A0A816M6Y6_BRANA</name>
<protein>
    <submittedName>
        <fullName evidence="2">(rape) hypothetical protein</fullName>
    </submittedName>
</protein>